<dbReference type="RefSeq" id="WP_172977849.1">
    <property type="nucleotide sequence ID" value="NZ_JACHEJ010000001.1"/>
</dbReference>
<evidence type="ECO:0000259" key="1">
    <source>
        <dbReference type="Pfam" id="PF13304"/>
    </source>
</evidence>
<feature type="domain" description="ATPase AAA-type core" evidence="1">
    <location>
        <begin position="135"/>
        <end position="213"/>
    </location>
</feature>
<dbReference type="InterPro" id="IPR027417">
    <property type="entry name" value="P-loop_NTPase"/>
</dbReference>
<dbReference type="GO" id="GO:0016887">
    <property type="term" value="F:ATP hydrolysis activity"/>
    <property type="evidence" value="ECO:0007669"/>
    <property type="project" value="InterPro"/>
</dbReference>
<evidence type="ECO:0000313" key="2">
    <source>
        <dbReference type="EMBL" id="MBB6178088.1"/>
    </source>
</evidence>
<dbReference type="AlphaFoldDB" id="A0A7W9YTG6"/>
<dbReference type="InterPro" id="IPR003959">
    <property type="entry name" value="ATPase_AAA_core"/>
</dbReference>
<reference evidence="2 3" key="1">
    <citation type="submission" date="2020-08" db="EMBL/GenBank/DDBJ databases">
        <title>Genomic Encyclopedia of Type Strains, Phase IV (KMG-IV): sequencing the most valuable type-strain genomes for metagenomic binning, comparative biology and taxonomic classification.</title>
        <authorList>
            <person name="Goeker M."/>
        </authorList>
    </citation>
    <scope>NUCLEOTIDE SEQUENCE [LARGE SCALE GENOMIC DNA]</scope>
    <source>
        <strain evidence="2 3">DSM 102134</strain>
    </source>
</reference>
<dbReference type="Gene3D" id="3.40.50.300">
    <property type="entry name" value="P-loop containing nucleotide triphosphate hydrolases"/>
    <property type="match status" value="1"/>
</dbReference>
<dbReference type="Proteomes" id="UP000535501">
    <property type="component" value="Unassembled WGS sequence"/>
</dbReference>
<evidence type="ECO:0000313" key="3">
    <source>
        <dbReference type="Proteomes" id="UP000535501"/>
    </source>
</evidence>
<accession>A0A7W9YTG6</accession>
<dbReference type="PANTHER" id="PTHR43581">
    <property type="entry name" value="ATP/GTP PHOSPHATASE"/>
    <property type="match status" value="1"/>
</dbReference>
<dbReference type="EMBL" id="JACHEJ010000001">
    <property type="protein sequence ID" value="MBB6178088.1"/>
    <property type="molecule type" value="Genomic_DNA"/>
</dbReference>
<keyword evidence="3" id="KW-1185">Reference proteome</keyword>
<sequence length="315" mass="35171">MEIDRLKEGKSPYSKVVCLSGPVVDKYSQRIYRQTIDFQHFTYLGYRRNNNLFSETAPFREILSILLKNEPGPDQMKLMASALKTIRLDPVINVVLPEDKGRRTRTGHLDFHQGVLPRFSPAMSIARARFECARAGEKIPLQALSGGERAYLLLMLAFCFCLPVNALVLLDEPETSLHPEWQLTAMSQLLQLADKLRLGLTIVIATHSPLVVASVPNEASLVCEFPAGNRWANKELFGHTADTVLAEQFGVISPRSPEVLQALQDCLTLISSGNGNSTEFHQAIAYLDSFNLNLAESDPLYRTLATIRRFGRNGK</sequence>
<name>A0A7W9YTG6_9HYPH</name>
<dbReference type="PANTHER" id="PTHR43581:SF4">
    <property type="entry name" value="ATP_GTP PHOSPHATASE"/>
    <property type="match status" value="1"/>
</dbReference>
<proteinExistence type="predicted"/>
<dbReference type="GO" id="GO:0005524">
    <property type="term" value="F:ATP binding"/>
    <property type="evidence" value="ECO:0007669"/>
    <property type="project" value="InterPro"/>
</dbReference>
<comment type="caution">
    <text evidence="2">The sequence shown here is derived from an EMBL/GenBank/DDBJ whole genome shotgun (WGS) entry which is preliminary data.</text>
</comment>
<protein>
    <recommendedName>
        <fullName evidence="1">ATPase AAA-type core domain-containing protein</fullName>
    </recommendedName>
</protein>
<organism evidence="2 3">
    <name type="scientific">Pseudorhizobium flavum</name>
    <dbReference type="NCBI Taxonomy" id="1335061"/>
    <lineage>
        <taxon>Bacteria</taxon>
        <taxon>Pseudomonadati</taxon>
        <taxon>Pseudomonadota</taxon>
        <taxon>Alphaproteobacteria</taxon>
        <taxon>Hyphomicrobiales</taxon>
        <taxon>Rhizobiaceae</taxon>
        <taxon>Rhizobium/Agrobacterium group</taxon>
        <taxon>Pseudorhizobium</taxon>
    </lineage>
</organism>
<gene>
    <name evidence="2" type="ORF">HNQ75_000031</name>
</gene>
<dbReference type="Pfam" id="PF13304">
    <property type="entry name" value="AAA_21"/>
    <property type="match status" value="1"/>
</dbReference>
<dbReference type="SUPFAM" id="SSF52540">
    <property type="entry name" value="P-loop containing nucleoside triphosphate hydrolases"/>
    <property type="match status" value="1"/>
</dbReference>
<dbReference type="InterPro" id="IPR051396">
    <property type="entry name" value="Bact_Antivir_Def_Nuclease"/>
</dbReference>